<keyword evidence="2" id="KW-0732">Signal</keyword>
<dbReference type="InterPro" id="IPR036881">
    <property type="entry name" value="Glyco_hydro_3_C_sf"/>
</dbReference>
<dbReference type="AlphaFoldDB" id="A0AAP2QBC4"/>
<dbReference type="RefSeq" id="WP_227154517.1">
    <property type="nucleotide sequence ID" value="NZ_JAHOOC010000037.1"/>
</dbReference>
<dbReference type="InterPro" id="IPR011658">
    <property type="entry name" value="PA14_dom"/>
</dbReference>
<evidence type="ECO:0000313" key="6">
    <source>
        <dbReference type="Proteomes" id="UP001198806"/>
    </source>
</evidence>
<dbReference type="InterPro" id="IPR013783">
    <property type="entry name" value="Ig-like_fold"/>
</dbReference>
<dbReference type="SMART" id="SM00758">
    <property type="entry name" value="PA14"/>
    <property type="match status" value="1"/>
</dbReference>
<accession>A0AAP2QBC4</accession>
<dbReference type="InterPro" id="IPR036962">
    <property type="entry name" value="Glyco_hydro_3_N_sf"/>
</dbReference>
<dbReference type="Pfam" id="PF01915">
    <property type="entry name" value="Glyco_hydro_3_C"/>
    <property type="match status" value="1"/>
</dbReference>
<proteinExistence type="inferred from homology"/>
<evidence type="ECO:0000256" key="3">
    <source>
        <dbReference type="ARBA" id="ARBA00022801"/>
    </source>
</evidence>
<dbReference type="Gene3D" id="2.60.40.10">
    <property type="entry name" value="Immunoglobulins"/>
    <property type="match status" value="1"/>
</dbReference>
<dbReference type="PROSITE" id="PS51820">
    <property type="entry name" value="PA14"/>
    <property type="match status" value="1"/>
</dbReference>
<dbReference type="SUPFAM" id="SSF52279">
    <property type="entry name" value="Beta-D-glucan exohydrolase, C-terminal domain"/>
    <property type="match status" value="1"/>
</dbReference>
<dbReference type="PANTHER" id="PTHR42721:SF3">
    <property type="entry name" value="BETA-D-XYLOSIDASE 5-RELATED"/>
    <property type="match status" value="1"/>
</dbReference>
<dbReference type="GO" id="GO:0031222">
    <property type="term" value="P:arabinan catabolic process"/>
    <property type="evidence" value="ECO:0007669"/>
    <property type="project" value="TreeGrafter"/>
</dbReference>
<dbReference type="Proteomes" id="UP001198806">
    <property type="component" value="Unassembled WGS sequence"/>
</dbReference>
<organism evidence="5 6">
    <name type="scientific">Parabacteroides distasonis</name>
    <dbReference type="NCBI Taxonomy" id="823"/>
    <lineage>
        <taxon>Bacteria</taxon>
        <taxon>Pseudomonadati</taxon>
        <taxon>Bacteroidota</taxon>
        <taxon>Bacteroidia</taxon>
        <taxon>Bacteroidales</taxon>
        <taxon>Tannerellaceae</taxon>
        <taxon>Parabacteroides</taxon>
    </lineage>
</organism>
<comment type="similarity">
    <text evidence="1">Belongs to the glycosyl hydrolase 3 family.</text>
</comment>
<sequence>MKPTNLLLFPIIILCSFTSVKEIPPYKNPALPVDERVKDLLGRMTIEEKFWQTYMMPGDLDKGKDRFSHGIFGFQVSTIGTSNPELKQLLQYNPKLTAKEMAKKINEIQRYFVEETRLGIPIIAFDEALHGLIRGGATAFPQSIALAATFDTALVRQVSHAIAMETKTRGIRQILSPVVNLATDVRWGRTEETYGEDPYLSACMGVNFVRSFEEMGVITTPKHFAANSGDGGRDSNPIHFTERFLEETHLVPFKACFQKGQSQSVMTAYNMLDGTPCTANPWLLIDKLRNEWGFDGFTIADADAVGIIHKLHHTVNNFSEAGADAINGGLDVIFQTTYDEHRPFLQACLDGLVKEEALDRAVGQVLKAKFRLGLFEHPYIDENEAEKWNACSAHRKLALEAARRSIVLLKNENRVLPLSKQVKRIALIGQDAAQARLGGYSGPGVDKVSILDGLKNKLGDRAIIRYEEGCKRINPEYLTVPTDYLSTSDGLSGLEGRYFNNISYEGVPDLKRIDKRIQFSWTLFAPDSCLAVDWFSVEWNGKLKSPVSGTYQLGLEGNDGYQLTVDGKVLVDKPYKTSFGHTLVPFTFEKGKEYDIRIRFYENTKNARIRFVWDVDTKNEDQSIEQAVQAARESEIAIVVVGIEEGEFRDRGYLALPGRQEELIRRVAATGKTTVVVLIGGSAVVMSEWQDQVPAVLNAWYPGVEGGNAVADVLFGDYNPSGKLPITYPIHEAQLPLNYSHKPTGRSDDYLNLTGEPLFPFGHGLSYSEFDYSGLKVTKAVHGTAFHVTFSVKNTGKYAANEVVQLYLRDQVASVTQPIMRLIHFQPVSLAPKETKELHFTVNEKDLSMLDKELNRVIEPGEFRLMIGRSCKDIRLKTTLTINHPMTLETNH</sequence>
<gene>
    <name evidence="5" type="ORF">LI194_21400</name>
</gene>
<dbReference type="InterPro" id="IPR044993">
    <property type="entry name" value="BXL"/>
</dbReference>
<dbReference type="Gene3D" id="3.40.50.1700">
    <property type="entry name" value="Glycoside hydrolase family 3 C-terminal domain"/>
    <property type="match status" value="2"/>
</dbReference>
<dbReference type="GO" id="GO:0008422">
    <property type="term" value="F:beta-glucosidase activity"/>
    <property type="evidence" value="ECO:0007669"/>
    <property type="project" value="UniProtKB-ARBA"/>
</dbReference>
<dbReference type="InterPro" id="IPR037524">
    <property type="entry name" value="PA14/GLEYA"/>
</dbReference>
<dbReference type="PANTHER" id="PTHR42721">
    <property type="entry name" value="SUGAR HYDROLASE-RELATED"/>
    <property type="match status" value="1"/>
</dbReference>
<name>A0AAP2QBC4_PARDI</name>
<dbReference type="GO" id="GO:0046556">
    <property type="term" value="F:alpha-L-arabinofuranosidase activity"/>
    <property type="evidence" value="ECO:0007669"/>
    <property type="project" value="TreeGrafter"/>
</dbReference>
<keyword evidence="3 5" id="KW-0378">Hydrolase</keyword>
<dbReference type="Pfam" id="PF07691">
    <property type="entry name" value="PA14"/>
    <property type="match status" value="1"/>
</dbReference>
<protein>
    <submittedName>
        <fullName evidence="5">Glycoside hydrolase family 3 C-terminal domain-containing protein</fullName>
    </submittedName>
</protein>
<dbReference type="Gene3D" id="3.20.20.300">
    <property type="entry name" value="Glycoside hydrolase, family 3, N-terminal domain"/>
    <property type="match status" value="1"/>
</dbReference>
<feature type="domain" description="PA14" evidence="4">
    <location>
        <begin position="489"/>
        <end position="628"/>
    </location>
</feature>
<dbReference type="Pfam" id="PF00933">
    <property type="entry name" value="Glyco_hydro_3"/>
    <property type="match status" value="1"/>
</dbReference>
<dbReference type="SUPFAM" id="SSF51445">
    <property type="entry name" value="(Trans)glycosidases"/>
    <property type="match status" value="1"/>
</dbReference>
<dbReference type="InterPro" id="IPR026891">
    <property type="entry name" value="Fn3-like"/>
</dbReference>
<dbReference type="InterPro" id="IPR001764">
    <property type="entry name" value="Glyco_hydro_3_N"/>
</dbReference>
<evidence type="ECO:0000313" key="5">
    <source>
        <dbReference type="EMBL" id="MCB6520340.1"/>
    </source>
</evidence>
<dbReference type="InterPro" id="IPR017853">
    <property type="entry name" value="GH"/>
</dbReference>
<evidence type="ECO:0000256" key="1">
    <source>
        <dbReference type="ARBA" id="ARBA00005336"/>
    </source>
</evidence>
<dbReference type="Pfam" id="PF14310">
    <property type="entry name" value="Fn3-like"/>
    <property type="match status" value="1"/>
</dbReference>
<dbReference type="PRINTS" id="PR00133">
    <property type="entry name" value="GLHYDRLASE3"/>
</dbReference>
<dbReference type="FunFam" id="2.60.40.10:FF:000495">
    <property type="entry name" value="Periplasmic beta-glucosidase"/>
    <property type="match status" value="1"/>
</dbReference>
<reference evidence="5" key="1">
    <citation type="submission" date="2021-10" db="EMBL/GenBank/DDBJ databases">
        <title>Collection of gut derived symbiotic bacterial strains cultured from healthy donors.</title>
        <authorList>
            <person name="Lin H."/>
            <person name="Littmann E."/>
            <person name="Kohout C."/>
            <person name="Pamer E.G."/>
        </authorList>
    </citation>
    <scope>NUCLEOTIDE SEQUENCE</scope>
    <source>
        <strain evidence="5">DFI.2.94</strain>
    </source>
</reference>
<evidence type="ECO:0000256" key="2">
    <source>
        <dbReference type="ARBA" id="ARBA00022729"/>
    </source>
</evidence>
<dbReference type="EMBL" id="JAJCNI010000051">
    <property type="protein sequence ID" value="MCB6520340.1"/>
    <property type="molecule type" value="Genomic_DNA"/>
</dbReference>
<dbReference type="InterPro" id="IPR002772">
    <property type="entry name" value="Glyco_hydro_3_C"/>
</dbReference>
<evidence type="ECO:0000259" key="4">
    <source>
        <dbReference type="PROSITE" id="PS51820"/>
    </source>
</evidence>
<dbReference type="SMART" id="SM01217">
    <property type="entry name" value="Fn3_like"/>
    <property type="match status" value="1"/>
</dbReference>
<dbReference type="GO" id="GO:0009044">
    <property type="term" value="F:xylan 1,4-beta-xylosidase activity"/>
    <property type="evidence" value="ECO:0007669"/>
    <property type="project" value="InterPro"/>
</dbReference>
<dbReference type="GO" id="GO:0045493">
    <property type="term" value="P:xylan catabolic process"/>
    <property type="evidence" value="ECO:0007669"/>
    <property type="project" value="InterPro"/>
</dbReference>
<comment type="caution">
    <text evidence="5">The sequence shown here is derived from an EMBL/GenBank/DDBJ whole genome shotgun (WGS) entry which is preliminary data.</text>
</comment>